<evidence type="ECO:0000313" key="11">
    <source>
        <dbReference type="Proteomes" id="UP001500540"/>
    </source>
</evidence>
<keyword evidence="6 8" id="KW-1133">Transmembrane helix</keyword>
<evidence type="ECO:0000256" key="8">
    <source>
        <dbReference type="SAM" id="Phobius"/>
    </source>
</evidence>
<name>A0ABP7GGL1_9MICO</name>
<dbReference type="EMBL" id="BAABAF010000005">
    <property type="protein sequence ID" value="GAA3763958.1"/>
    <property type="molecule type" value="Genomic_DNA"/>
</dbReference>
<feature type="transmembrane region" description="Helical" evidence="8">
    <location>
        <begin position="159"/>
        <end position="175"/>
    </location>
</feature>
<dbReference type="PANTHER" id="PTHR22911">
    <property type="entry name" value="ACYL-MALONYL CONDENSING ENZYME-RELATED"/>
    <property type="match status" value="1"/>
</dbReference>
<evidence type="ECO:0000313" key="10">
    <source>
        <dbReference type="EMBL" id="GAA3763958.1"/>
    </source>
</evidence>
<keyword evidence="11" id="KW-1185">Reference proteome</keyword>
<feature type="transmembrane region" description="Helical" evidence="8">
    <location>
        <begin position="47"/>
        <end position="68"/>
    </location>
</feature>
<feature type="transmembrane region" description="Helical" evidence="8">
    <location>
        <begin position="12"/>
        <end position="35"/>
    </location>
</feature>
<keyword evidence="3" id="KW-0813">Transport</keyword>
<sequence length="317" mass="33856">MTQQDAGGPRARPAVVGGAYAFVAYLLWGLFPLYFIALLPSGPWEVVAWRVLLTVVFCVIAISVMRGWSALGRIVRQPRLLGLSALAGVLIFVNWTVYLIATLTGHVIEASLGYFINPIVTVLLGVLVLHERLRRLQWAAIGFAAAAVTVIVIGYGKMPWISLLLAFSFGFYGLVKNRIGPSVDALSGLALETAWLIPVAAGMLIWVSATTGITVGTAGIGHGVLLLMAGVVTAVPLLLFAAATRRAPLSLVGLLQFLNPILQFVIGAAILHEDMPLERWIGFALVWVALIVLTIDSLIAVRRAHDAPGINPVADIT</sequence>
<reference evidence="11" key="1">
    <citation type="journal article" date="2019" name="Int. J. Syst. Evol. Microbiol.">
        <title>The Global Catalogue of Microorganisms (GCM) 10K type strain sequencing project: providing services to taxonomists for standard genome sequencing and annotation.</title>
        <authorList>
            <consortium name="The Broad Institute Genomics Platform"/>
            <consortium name="The Broad Institute Genome Sequencing Center for Infectious Disease"/>
            <person name="Wu L."/>
            <person name="Ma J."/>
        </authorList>
    </citation>
    <scope>NUCLEOTIDE SEQUENCE [LARGE SCALE GENOMIC DNA]</scope>
    <source>
        <strain evidence="11">JCM 16950</strain>
    </source>
</reference>
<dbReference type="InterPro" id="IPR000620">
    <property type="entry name" value="EamA_dom"/>
</dbReference>
<evidence type="ECO:0000256" key="1">
    <source>
        <dbReference type="ARBA" id="ARBA00004651"/>
    </source>
</evidence>
<dbReference type="InterPro" id="IPR037185">
    <property type="entry name" value="EmrE-like"/>
</dbReference>
<organism evidence="10 11">
    <name type="scientific">Microbacterium kribbense</name>
    <dbReference type="NCBI Taxonomy" id="433645"/>
    <lineage>
        <taxon>Bacteria</taxon>
        <taxon>Bacillati</taxon>
        <taxon>Actinomycetota</taxon>
        <taxon>Actinomycetes</taxon>
        <taxon>Micrococcales</taxon>
        <taxon>Microbacteriaceae</taxon>
        <taxon>Microbacterium</taxon>
    </lineage>
</organism>
<keyword evidence="4" id="KW-1003">Cell membrane</keyword>
<dbReference type="Proteomes" id="UP001500540">
    <property type="component" value="Unassembled WGS sequence"/>
</dbReference>
<evidence type="ECO:0000256" key="3">
    <source>
        <dbReference type="ARBA" id="ARBA00022448"/>
    </source>
</evidence>
<dbReference type="InterPro" id="IPR004626">
    <property type="entry name" value="RarD"/>
</dbReference>
<feature type="transmembrane region" description="Helical" evidence="8">
    <location>
        <begin position="283"/>
        <end position="301"/>
    </location>
</feature>
<protein>
    <submittedName>
        <fullName evidence="10">EamA family transporter RarD</fullName>
    </submittedName>
</protein>
<dbReference type="SUPFAM" id="SSF103481">
    <property type="entry name" value="Multidrug resistance efflux transporter EmrE"/>
    <property type="match status" value="2"/>
</dbReference>
<keyword evidence="5 8" id="KW-0812">Transmembrane</keyword>
<dbReference type="PANTHER" id="PTHR22911:SF137">
    <property type="entry name" value="SOLUTE CARRIER FAMILY 35 MEMBER G2-RELATED"/>
    <property type="match status" value="1"/>
</dbReference>
<proteinExistence type="inferred from homology"/>
<keyword evidence="7 8" id="KW-0472">Membrane</keyword>
<evidence type="ECO:0000256" key="6">
    <source>
        <dbReference type="ARBA" id="ARBA00022989"/>
    </source>
</evidence>
<accession>A0ABP7GGL1</accession>
<feature type="transmembrane region" description="Helical" evidence="8">
    <location>
        <begin position="136"/>
        <end position="153"/>
    </location>
</feature>
<dbReference type="RefSeq" id="WP_344782236.1">
    <property type="nucleotide sequence ID" value="NZ_BAABAF010000005.1"/>
</dbReference>
<evidence type="ECO:0000259" key="9">
    <source>
        <dbReference type="Pfam" id="PF00892"/>
    </source>
</evidence>
<comment type="similarity">
    <text evidence="2">Belongs to the EamA transporter family.</text>
</comment>
<feature type="transmembrane region" description="Helical" evidence="8">
    <location>
        <begin position="249"/>
        <end position="271"/>
    </location>
</feature>
<feature type="transmembrane region" description="Helical" evidence="8">
    <location>
        <begin position="187"/>
        <end position="207"/>
    </location>
</feature>
<evidence type="ECO:0000256" key="2">
    <source>
        <dbReference type="ARBA" id="ARBA00007362"/>
    </source>
</evidence>
<feature type="domain" description="EamA" evidence="9">
    <location>
        <begin position="19"/>
        <end position="152"/>
    </location>
</feature>
<dbReference type="Pfam" id="PF00892">
    <property type="entry name" value="EamA"/>
    <property type="match status" value="1"/>
</dbReference>
<dbReference type="NCBIfam" id="TIGR00688">
    <property type="entry name" value="rarD"/>
    <property type="match status" value="1"/>
</dbReference>
<evidence type="ECO:0000256" key="4">
    <source>
        <dbReference type="ARBA" id="ARBA00022475"/>
    </source>
</evidence>
<comment type="caution">
    <text evidence="10">The sequence shown here is derived from an EMBL/GenBank/DDBJ whole genome shotgun (WGS) entry which is preliminary data.</text>
</comment>
<feature type="transmembrane region" description="Helical" evidence="8">
    <location>
        <begin position="219"/>
        <end position="242"/>
    </location>
</feature>
<feature type="transmembrane region" description="Helical" evidence="8">
    <location>
        <begin position="112"/>
        <end position="129"/>
    </location>
</feature>
<evidence type="ECO:0000256" key="7">
    <source>
        <dbReference type="ARBA" id="ARBA00023136"/>
    </source>
</evidence>
<evidence type="ECO:0000256" key="5">
    <source>
        <dbReference type="ARBA" id="ARBA00022692"/>
    </source>
</evidence>
<comment type="subcellular location">
    <subcellularLocation>
        <location evidence="1">Cell membrane</location>
        <topology evidence="1">Multi-pass membrane protein</topology>
    </subcellularLocation>
</comment>
<feature type="transmembrane region" description="Helical" evidence="8">
    <location>
        <begin position="80"/>
        <end position="100"/>
    </location>
</feature>
<gene>
    <name evidence="10" type="primary">rarD</name>
    <name evidence="10" type="ORF">GCM10022240_15410</name>
</gene>